<dbReference type="InterPro" id="IPR029052">
    <property type="entry name" value="Metallo-depent_PP-like"/>
</dbReference>
<reference evidence="2 3" key="1">
    <citation type="journal article" date="2013" name="Genome Announc.">
        <title>Draft Genome of Spiribacter salinus M19-40, an Abundant Gammaproteobacterium in Aquatic Hypersaline Environments.</title>
        <authorList>
            <person name="Leon M.J."/>
            <person name="Ghai R."/>
            <person name="Fernandez A.B."/>
            <person name="Sanchez-Porro C."/>
            <person name="Rodriguez-Valera F."/>
            <person name="Ventosa A."/>
        </authorList>
    </citation>
    <scope>NUCLEOTIDE SEQUENCE [LARGE SCALE GENOMIC DNA]</scope>
    <source>
        <strain evidence="2">M19-40</strain>
    </source>
</reference>
<dbReference type="eggNOG" id="COG0420">
    <property type="taxonomic scope" value="Bacteria"/>
</dbReference>
<dbReference type="InterPro" id="IPR050535">
    <property type="entry name" value="DNA_Repair-Maintenance_Comp"/>
</dbReference>
<dbReference type="RefSeq" id="WP_016353545.1">
    <property type="nucleotide sequence ID" value="NC_021291.1"/>
</dbReference>
<proteinExistence type="predicted"/>
<dbReference type="OrthoDB" id="9773856at2"/>
<dbReference type="InterPro" id="IPR004843">
    <property type="entry name" value="Calcineurin-like_PHP"/>
</dbReference>
<keyword evidence="3" id="KW-1185">Reference proteome</keyword>
<evidence type="ECO:0000313" key="3">
    <source>
        <dbReference type="Proteomes" id="UP000017881"/>
    </source>
</evidence>
<gene>
    <name evidence="2" type="ORF">SPISAL_05720</name>
</gene>
<dbReference type="PANTHER" id="PTHR30337:SF7">
    <property type="entry name" value="PHOSPHOESTERASE"/>
    <property type="match status" value="1"/>
</dbReference>
<accession>R4VP21</accession>
<protein>
    <submittedName>
        <fullName evidence="2">Metallophosphoesterase</fullName>
    </submittedName>
</protein>
<evidence type="ECO:0000259" key="1">
    <source>
        <dbReference type="Pfam" id="PF00149"/>
    </source>
</evidence>
<dbReference type="KEGG" id="ssal:SPISAL_05720"/>
<evidence type="ECO:0000313" key="2">
    <source>
        <dbReference type="EMBL" id="AGM41238.1"/>
    </source>
</evidence>
<dbReference type="HOGENOM" id="CLU_026621_4_0_6"/>
<dbReference type="PANTHER" id="PTHR30337">
    <property type="entry name" value="COMPONENT OF ATP-DEPENDENT DSDNA EXONUCLEASE"/>
    <property type="match status" value="1"/>
</dbReference>
<dbReference type="EMBL" id="CP005963">
    <property type="protein sequence ID" value="AGM41238.1"/>
    <property type="molecule type" value="Genomic_DNA"/>
</dbReference>
<name>R4VP21_9GAMM</name>
<sequence>MSMKLLAVGDLHLGRLPTRLPESLGLPLQELAPAGVWDRIVDCALQERVSAVLLAGDIVESDDDFFEALPRLRVGIQRLSDAGIRVLGISGNHDGEVLPSLAEQLPAFELIGAGGNWQSITLTDGGESVDLWGWSFPAIHYDANPLSAFPGRQDSRLTLGLLHCDRDQAGSRYAPVTGADLKDTGLDAWLLGHIHQPDTLGLDQPIGYLGTASPLDASETGPRGPWLITIANGRLTDWRHCLLAALRWERLDVDLTGVDERSGVDGRLVEALERLAGELTVTPAQPRAVGLRLRYTGTSDIVSDQLPAALGREAVSGLPGAEHIAAFVESTTVDLRPRIDLATLAEREDHPGLLARRLLILERSAEDPERQALIDSAVTHVRTLADNSQWRRLGTPPEGSTEVAGQLCQAGQDALRAMLNQQADTE</sequence>
<dbReference type="SUPFAM" id="SSF56300">
    <property type="entry name" value="Metallo-dependent phosphatases"/>
    <property type="match status" value="1"/>
</dbReference>
<dbReference type="Pfam" id="PF00149">
    <property type="entry name" value="Metallophos"/>
    <property type="match status" value="1"/>
</dbReference>
<dbReference type="PATRIC" id="fig|1260251.3.peg.1157"/>
<dbReference type="GO" id="GO:0016787">
    <property type="term" value="F:hydrolase activity"/>
    <property type="evidence" value="ECO:0007669"/>
    <property type="project" value="InterPro"/>
</dbReference>
<dbReference type="AlphaFoldDB" id="R4VP21"/>
<dbReference type="Proteomes" id="UP000017881">
    <property type="component" value="Chromosome"/>
</dbReference>
<dbReference type="Gene3D" id="3.60.21.10">
    <property type="match status" value="1"/>
</dbReference>
<feature type="domain" description="Calcineurin-like phosphoesterase" evidence="1">
    <location>
        <begin position="3"/>
        <end position="197"/>
    </location>
</feature>
<organism evidence="2 3">
    <name type="scientific">Spiribacter salinus M19-40</name>
    <dbReference type="NCBI Taxonomy" id="1260251"/>
    <lineage>
        <taxon>Bacteria</taxon>
        <taxon>Pseudomonadati</taxon>
        <taxon>Pseudomonadota</taxon>
        <taxon>Gammaproteobacteria</taxon>
        <taxon>Chromatiales</taxon>
        <taxon>Ectothiorhodospiraceae</taxon>
        <taxon>Spiribacter</taxon>
    </lineage>
</organism>